<feature type="chain" id="PRO_5017076567" description="Carbohydrate-binding module family 19 domain-containing protein" evidence="1">
    <location>
        <begin position="20"/>
        <end position="408"/>
    </location>
</feature>
<evidence type="ECO:0000313" key="3">
    <source>
        <dbReference type="Proteomes" id="UP000256964"/>
    </source>
</evidence>
<gene>
    <name evidence="2" type="ORF">OH76DRAFT_392542</name>
</gene>
<proteinExistence type="predicted"/>
<evidence type="ECO:0000256" key="1">
    <source>
        <dbReference type="SAM" id="SignalP"/>
    </source>
</evidence>
<dbReference type="Proteomes" id="UP000256964">
    <property type="component" value="Unassembled WGS sequence"/>
</dbReference>
<reference evidence="2 3" key="1">
    <citation type="journal article" date="2018" name="Biotechnol. Biofuels">
        <title>Integrative visual omics of the white-rot fungus Polyporus brumalis exposes the biotechnological potential of its oxidative enzymes for delignifying raw plant biomass.</title>
        <authorList>
            <person name="Miyauchi S."/>
            <person name="Rancon A."/>
            <person name="Drula E."/>
            <person name="Hage H."/>
            <person name="Chaduli D."/>
            <person name="Favel A."/>
            <person name="Grisel S."/>
            <person name="Henrissat B."/>
            <person name="Herpoel-Gimbert I."/>
            <person name="Ruiz-Duenas F.J."/>
            <person name="Chevret D."/>
            <person name="Hainaut M."/>
            <person name="Lin J."/>
            <person name="Wang M."/>
            <person name="Pangilinan J."/>
            <person name="Lipzen A."/>
            <person name="Lesage-Meessen L."/>
            <person name="Navarro D."/>
            <person name="Riley R."/>
            <person name="Grigoriev I.V."/>
            <person name="Zhou S."/>
            <person name="Raouche S."/>
            <person name="Rosso M.N."/>
        </authorList>
    </citation>
    <scope>NUCLEOTIDE SEQUENCE [LARGE SCALE GENOMIC DNA]</scope>
    <source>
        <strain evidence="2 3">BRFM 1820</strain>
    </source>
</reference>
<dbReference type="OrthoDB" id="2362516at2759"/>
<feature type="signal peptide" evidence="1">
    <location>
        <begin position="1"/>
        <end position="19"/>
    </location>
</feature>
<keyword evidence="1" id="KW-0732">Signal</keyword>
<accession>A0A371DVH8</accession>
<dbReference type="AlphaFoldDB" id="A0A371DVH8"/>
<keyword evidence="3" id="KW-1185">Reference proteome</keyword>
<evidence type="ECO:0008006" key="4">
    <source>
        <dbReference type="Google" id="ProtNLM"/>
    </source>
</evidence>
<name>A0A371DVH8_9APHY</name>
<sequence>MRFSSIVILPVALAGLVAAGPIAEKRASFTLQNGKDAQALNSKFASLSANSKCTSGENACIGGAFAQCVNGKFVTTPCSGGLTCVALPLVNSAGTSVTCDTEADAADRIARTGATGGLRGRDLESRASFTLQNGRDAQALNRKFQTLNANSPCQSGENACVNGAFAQCANGKFVTFPCNTGLTCFALPLVLSPGTSLVCDTQADAAARIAATGAGGLFGRDLEERAAKAPAACKAKKREDFTERSEDAPLVRRIAQTDLGAVAQSWQNLCLKSGGDTQTGDPCVKLAGINGINALLANADPCAQQENADAMIDFAKSRGIKNKAALIANAVSYAKHPRNALNINGVVPSTPFCQKAPRSAELKGLSHAQLKGVDPGLFGAPNIDIFSFGEPGSCPFGKKPDTKTCTCK</sequence>
<organism evidence="2 3">
    <name type="scientific">Lentinus brumalis</name>
    <dbReference type="NCBI Taxonomy" id="2498619"/>
    <lineage>
        <taxon>Eukaryota</taxon>
        <taxon>Fungi</taxon>
        <taxon>Dikarya</taxon>
        <taxon>Basidiomycota</taxon>
        <taxon>Agaricomycotina</taxon>
        <taxon>Agaricomycetes</taxon>
        <taxon>Polyporales</taxon>
        <taxon>Polyporaceae</taxon>
        <taxon>Lentinus</taxon>
    </lineage>
</organism>
<dbReference type="EMBL" id="KZ857380">
    <property type="protein sequence ID" value="RDX56505.1"/>
    <property type="molecule type" value="Genomic_DNA"/>
</dbReference>
<protein>
    <recommendedName>
        <fullName evidence="4">Carbohydrate-binding module family 19 domain-containing protein</fullName>
    </recommendedName>
</protein>
<evidence type="ECO:0000313" key="2">
    <source>
        <dbReference type="EMBL" id="RDX56505.1"/>
    </source>
</evidence>